<evidence type="ECO:0000313" key="1">
    <source>
        <dbReference type="EMBL" id="KKL71799.1"/>
    </source>
</evidence>
<organism evidence="1">
    <name type="scientific">marine sediment metagenome</name>
    <dbReference type="NCBI Taxonomy" id="412755"/>
    <lineage>
        <taxon>unclassified sequences</taxon>
        <taxon>metagenomes</taxon>
        <taxon>ecological metagenomes</taxon>
    </lineage>
</organism>
<name>A0A0F9ECY0_9ZZZZ</name>
<dbReference type="AlphaFoldDB" id="A0A0F9ECY0"/>
<gene>
    <name evidence="1" type="ORF">LCGC14_2091360</name>
</gene>
<dbReference type="EMBL" id="LAZR01025480">
    <property type="protein sequence ID" value="KKL71799.1"/>
    <property type="molecule type" value="Genomic_DNA"/>
</dbReference>
<accession>A0A0F9ECY0</accession>
<comment type="caution">
    <text evidence="1">The sequence shown here is derived from an EMBL/GenBank/DDBJ whole genome shotgun (WGS) entry which is preliminary data.</text>
</comment>
<sequence>MTREELNKEIKVHQEYAMQLAQLLSAVDDEPEEQRESLLEDIWFFSLVGGYKMYMYLRNKHSRWPRLLAGVFGEGTKSVADDGVDVHFKDAPIPLTVRGYLSPNCRIETTEYE</sequence>
<proteinExistence type="predicted"/>
<reference evidence="1" key="1">
    <citation type="journal article" date="2015" name="Nature">
        <title>Complex archaea that bridge the gap between prokaryotes and eukaryotes.</title>
        <authorList>
            <person name="Spang A."/>
            <person name="Saw J.H."/>
            <person name="Jorgensen S.L."/>
            <person name="Zaremba-Niedzwiedzka K."/>
            <person name="Martijn J."/>
            <person name="Lind A.E."/>
            <person name="van Eijk R."/>
            <person name="Schleper C."/>
            <person name="Guy L."/>
            <person name="Ettema T.J."/>
        </authorList>
    </citation>
    <scope>NUCLEOTIDE SEQUENCE</scope>
</reference>
<protein>
    <submittedName>
        <fullName evidence="1">Uncharacterized protein</fullName>
    </submittedName>
</protein>
<feature type="non-terminal residue" evidence="1">
    <location>
        <position position="113"/>
    </location>
</feature>